<proteinExistence type="inferred from homology"/>
<protein>
    <submittedName>
        <fullName evidence="4">18 kDa heat shock protein</fullName>
    </submittedName>
</protein>
<name>A0A2T0BMC4_9CLOT</name>
<reference evidence="4 5" key="1">
    <citation type="submission" date="2018-03" db="EMBL/GenBank/DDBJ databases">
        <title>Genome sequence of Clostridium luticellarii DSM 29923.</title>
        <authorList>
            <person name="Poehlein A."/>
            <person name="Daniel R."/>
        </authorList>
    </citation>
    <scope>NUCLEOTIDE SEQUENCE [LARGE SCALE GENOMIC DNA]</scope>
    <source>
        <strain evidence="4 5">DSM 29923</strain>
    </source>
</reference>
<dbReference type="Proteomes" id="UP000237798">
    <property type="component" value="Unassembled WGS sequence"/>
</dbReference>
<dbReference type="Gene3D" id="2.60.40.790">
    <property type="match status" value="1"/>
</dbReference>
<evidence type="ECO:0000256" key="2">
    <source>
        <dbReference type="RuleBase" id="RU003616"/>
    </source>
</evidence>
<dbReference type="RefSeq" id="WP_106009663.1">
    <property type="nucleotide sequence ID" value="NZ_JALCPJ010000039.1"/>
</dbReference>
<dbReference type="InterPro" id="IPR002068">
    <property type="entry name" value="A-crystallin/Hsp20_dom"/>
</dbReference>
<comment type="similarity">
    <text evidence="1 2">Belongs to the small heat shock protein (HSP20) family.</text>
</comment>
<dbReference type="EMBL" id="PVXP01000028">
    <property type="protein sequence ID" value="PRR84952.1"/>
    <property type="molecule type" value="Genomic_DNA"/>
</dbReference>
<keyword evidence="4" id="KW-0346">Stress response</keyword>
<dbReference type="CDD" id="cd06471">
    <property type="entry name" value="ACD_LpsHSP_like"/>
    <property type="match status" value="1"/>
</dbReference>
<keyword evidence="5" id="KW-1185">Reference proteome</keyword>
<feature type="domain" description="SHSP" evidence="3">
    <location>
        <begin position="35"/>
        <end position="148"/>
    </location>
</feature>
<dbReference type="InterPro" id="IPR053570">
    <property type="entry name" value="sHSP/HSP20"/>
</dbReference>
<dbReference type="OrthoDB" id="9811615at2"/>
<dbReference type="InterPro" id="IPR008978">
    <property type="entry name" value="HSP20-like_chaperone"/>
</dbReference>
<sequence>MFDMVPFRKNNSIARGDAFDNFVNSFFNDDFFAPVNVNGFGKGFKVDLKENENYYVVEADLPGINRDAINVDYNNNYLTISAKREDSREDKNENFVRQERSYGEFKRSFYVDNVDKNGITASFKDGVLKVELPKSEKGQDQGTKIDIK</sequence>
<accession>A0A2T0BMC4</accession>
<organism evidence="4 5">
    <name type="scientific">Clostridium luticellarii</name>
    <dbReference type="NCBI Taxonomy" id="1691940"/>
    <lineage>
        <taxon>Bacteria</taxon>
        <taxon>Bacillati</taxon>
        <taxon>Bacillota</taxon>
        <taxon>Clostridia</taxon>
        <taxon>Eubacteriales</taxon>
        <taxon>Clostridiaceae</taxon>
        <taxon>Clostridium</taxon>
    </lineage>
</organism>
<dbReference type="SUPFAM" id="SSF49764">
    <property type="entry name" value="HSP20-like chaperones"/>
    <property type="match status" value="1"/>
</dbReference>
<dbReference type="AlphaFoldDB" id="A0A2T0BMC4"/>
<dbReference type="NCBIfam" id="NF042420">
    <property type="entry name" value="Hsp18_Clos"/>
    <property type="match status" value="1"/>
</dbReference>
<comment type="caution">
    <text evidence="4">The sequence shown here is derived from an EMBL/GenBank/DDBJ whole genome shotgun (WGS) entry which is preliminary data.</text>
</comment>
<evidence type="ECO:0000313" key="5">
    <source>
        <dbReference type="Proteomes" id="UP000237798"/>
    </source>
</evidence>
<evidence type="ECO:0000313" key="4">
    <source>
        <dbReference type="EMBL" id="PRR84952.1"/>
    </source>
</evidence>
<dbReference type="InterPro" id="IPR031107">
    <property type="entry name" value="Small_HSP"/>
</dbReference>
<dbReference type="PROSITE" id="PS01031">
    <property type="entry name" value="SHSP"/>
    <property type="match status" value="1"/>
</dbReference>
<evidence type="ECO:0000259" key="3">
    <source>
        <dbReference type="PROSITE" id="PS01031"/>
    </source>
</evidence>
<dbReference type="Pfam" id="PF00011">
    <property type="entry name" value="HSP20"/>
    <property type="match status" value="1"/>
</dbReference>
<evidence type="ECO:0000256" key="1">
    <source>
        <dbReference type="PROSITE-ProRule" id="PRU00285"/>
    </source>
</evidence>
<dbReference type="PANTHER" id="PTHR11527">
    <property type="entry name" value="HEAT-SHOCK PROTEIN 20 FAMILY MEMBER"/>
    <property type="match status" value="1"/>
</dbReference>
<gene>
    <name evidence="4" type="ORF">CLLU_20750</name>
</gene>